<dbReference type="OrthoDB" id="6093024at2759"/>
<evidence type="ECO:0000259" key="5">
    <source>
        <dbReference type="PROSITE" id="PS50207"/>
    </source>
</evidence>
<dbReference type="InterPro" id="IPR029030">
    <property type="entry name" value="Caspase-like_dom_sf"/>
</dbReference>
<keyword evidence="2" id="KW-0053">Apoptosis</keyword>
<feature type="domain" description="Caspase family p10" evidence="5">
    <location>
        <begin position="77"/>
        <end position="155"/>
    </location>
</feature>
<dbReference type="PROSITE" id="PS50207">
    <property type="entry name" value="CASPASE_P10"/>
    <property type="match status" value="1"/>
</dbReference>
<dbReference type="PANTHER" id="PTHR47901">
    <property type="entry name" value="CASPASE RECRUITMENT DOMAIN-CONTAINING PROTEIN 18"/>
    <property type="match status" value="1"/>
</dbReference>
<dbReference type="EMBL" id="KQ424197">
    <property type="protein sequence ID" value="KOF71382.1"/>
    <property type="molecule type" value="Genomic_DNA"/>
</dbReference>
<keyword evidence="1" id="KW-0645">Protease</keyword>
<proteinExistence type="predicted"/>
<evidence type="ECO:0000256" key="4">
    <source>
        <dbReference type="SAM" id="MobiDB-lite"/>
    </source>
</evidence>
<feature type="compositionally biased region" description="Polar residues" evidence="4">
    <location>
        <begin position="39"/>
        <end position="48"/>
    </location>
</feature>
<dbReference type="GO" id="GO:0004197">
    <property type="term" value="F:cysteine-type endopeptidase activity"/>
    <property type="evidence" value="ECO:0007669"/>
    <property type="project" value="InterPro"/>
</dbReference>
<dbReference type="InterPro" id="IPR002138">
    <property type="entry name" value="Pept_C14_p10"/>
</dbReference>
<dbReference type="PANTHER" id="PTHR47901:SF8">
    <property type="entry name" value="CASPASE-3"/>
    <property type="match status" value="1"/>
</dbReference>
<dbReference type="SUPFAM" id="SSF52129">
    <property type="entry name" value="Caspase-like"/>
    <property type="match status" value="1"/>
</dbReference>
<gene>
    <name evidence="6" type="ORF">OCBIM_22001130mg</name>
</gene>
<evidence type="ECO:0000256" key="1">
    <source>
        <dbReference type="ARBA" id="ARBA00022670"/>
    </source>
</evidence>
<dbReference type="Gene3D" id="3.40.50.1460">
    <property type="match status" value="1"/>
</dbReference>
<reference evidence="6" key="1">
    <citation type="submission" date="2015-07" db="EMBL/GenBank/DDBJ databases">
        <title>MeaNS - Measles Nucleotide Surveillance Program.</title>
        <authorList>
            <person name="Tran T."/>
            <person name="Druce J."/>
        </authorList>
    </citation>
    <scope>NUCLEOTIDE SEQUENCE</scope>
    <source>
        <strain evidence="6">UCB-OBI-ISO-001</strain>
        <tissue evidence="6">Gonad</tissue>
    </source>
</reference>
<dbReference type="GO" id="GO:0006915">
    <property type="term" value="P:apoptotic process"/>
    <property type="evidence" value="ECO:0007669"/>
    <property type="project" value="UniProtKB-KW"/>
</dbReference>
<feature type="region of interest" description="Disordered" evidence="4">
    <location>
        <begin position="39"/>
        <end position="67"/>
    </location>
</feature>
<protein>
    <recommendedName>
        <fullName evidence="5">Caspase family p10 domain-containing protein</fullName>
    </recommendedName>
</protein>
<dbReference type="InterPro" id="IPR011600">
    <property type="entry name" value="Pept_C14_caspase"/>
</dbReference>
<dbReference type="AlphaFoldDB" id="A0A0L8G2W7"/>
<sequence length="157" mass="17703">MHRNNSTQLNDKPKFVYINTCQIKPNKNNVAKDTDACPTNKNTCQSEPQVKEDAECSKGGETNSEKEDVKQYFNVPDLYVTFATVPESKAFRTEESGSVFIKSLLTVYERNKEKCDISSLSPDINAQVSKESKKISIEQTSSFYSTLKKKVTLRATD</sequence>
<evidence type="ECO:0000313" key="6">
    <source>
        <dbReference type="EMBL" id="KOF71382.1"/>
    </source>
</evidence>
<keyword evidence="3" id="KW-0378">Hydrolase</keyword>
<organism evidence="6">
    <name type="scientific">Octopus bimaculoides</name>
    <name type="common">California two-spotted octopus</name>
    <dbReference type="NCBI Taxonomy" id="37653"/>
    <lineage>
        <taxon>Eukaryota</taxon>
        <taxon>Metazoa</taxon>
        <taxon>Spiralia</taxon>
        <taxon>Lophotrochozoa</taxon>
        <taxon>Mollusca</taxon>
        <taxon>Cephalopoda</taxon>
        <taxon>Coleoidea</taxon>
        <taxon>Octopodiformes</taxon>
        <taxon>Octopoda</taxon>
        <taxon>Incirrata</taxon>
        <taxon>Octopodidae</taxon>
        <taxon>Octopus</taxon>
    </lineage>
</organism>
<dbReference type="GO" id="GO:0006508">
    <property type="term" value="P:proteolysis"/>
    <property type="evidence" value="ECO:0007669"/>
    <property type="project" value="UniProtKB-KW"/>
</dbReference>
<evidence type="ECO:0000256" key="3">
    <source>
        <dbReference type="ARBA" id="ARBA00022801"/>
    </source>
</evidence>
<name>A0A0L8G2W7_OCTBM</name>
<evidence type="ECO:0000256" key="2">
    <source>
        <dbReference type="ARBA" id="ARBA00022703"/>
    </source>
</evidence>
<dbReference type="Pfam" id="PF00656">
    <property type="entry name" value="Peptidase_C14"/>
    <property type="match status" value="1"/>
</dbReference>
<dbReference type="InterPro" id="IPR002398">
    <property type="entry name" value="Pept_C14"/>
</dbReference>
<feature type="compositionally biased region" description="Basic and acidic residues" evidence="4">
    <location>
        <begin position="49"/>
        <end position="67"/>
    </location>
</feature>
<accession>A0A0L8G2W7</accession>